<feature type="transmembrane region" description="Helical" evidence="1">
    <location>
        <begin position="359"/>
        <end position="379"/>
    </location>
</feature>
<proteinExistence type="predicted"/>
<evidence type="ECO:0000256" key="1">
    <source>
        <dbReference type="SAM" id="Phobius"/>
    </source>
</evidence>
<dbReference type="EMBL" id="JAFLQW010000072">
    <property type="protein sequence ID" value="MBO0348105.1"/>
    <property type="molecule type" value="Genomic_DNA"/>
</dbReference>
<feature type="transmembrane region" description="Helical" evidence="1">
    <location>
        <begin position="386"/>
        <end position="403"/>
    </location>
</feature>
<protein>
    <submittedName>
        <fullName evidence="2">Uncharacterized protein</fullName>
    </submittedName>
</protein>
<evidence type="ECO:0000313" key="3">
    <source>
        <dbReference type="Proteomes" id="UP000664844"/>
    </source>
</evidence>
<feature type="transmembrane region" description="Helical" evidence="1">
    <location>
        <begin position="409"/>
        <end position="428"/>
    </location>
</feature>
<dbReference type="RefSeq" id="WP_207086672.1">
    <property type="nucleotide sequence ID" value="NZ_JAFLQW010000072.1"/>
</dbReference>
<keyword evidence="1" id="KW-1133">Transmembrane helix</keyword>
<keyword evidence="1" id="KW-0812">Transmembrane</keyword>
<keyword evidence="1" id="KW-0472">Membrane</keyword>
<name>A0ABS3FLY0_9CYAN</name>
<evidence type="ECO:0000313" key="2">
    <source>
        <dbReference type="EMBL" id="MBO0348105.1"/>
    </source>
</evidence>
<comment type="caution">
    <text evidence="2">The sequence shown here is derived from an EMBL/GenBank/DDBJ whole genome shotgun (WGS) entry which is preliminary data.</text>
</comment>
<keyword evidence="3" id="KW-1185">Reference proteome</keyword>
<feature type="transmembrane region" description="Helical" evidence="1">
    <location>
        <begin position="435"/>
        <end position="454"/>
    </location>
</feature>
<feature type="transmembrane region" description="Helical" evidence="1">
    <location>
        <begin position="76"/>
        <end position="97"/>
    </location>
</feature>
<dbReference type="Proteomes" id="UP000664844">
    <property type="component" value="Unassembled WGS sequence"/>
</dbReference>
<organism evidence="2 3">
    <name type="scientific">Phormidium pseudopriestleyi FRX01</name>
    <dbReference type="NCBI Taxonomy" id="1759528"/>
    <lineage>
        <taxon>Bacteria</taxon>
        <taxon>Bacillati</taxon>
        <taxon>Cyanobacteriota</taxon>
        <taxon>Cyanophyceae</taxon>
        <taxon>Oscillatoriophycideae</taxon>
        <taxon>Oscillatoriales</taxon>
        <taxon>Oscillatoriaceae</taxon>
        <taxon>Phormidium</taxon>
    </lineage>
</organism>
<gene>
    <name evidence="2" type="ORF">J0895_03110</name>
</gene>
<accession>A0ABS3FLY0</accession>
<sequence length="462" mass="52015">MYPTVQGIPALPDLTHPDELMQFGDRVLNLSLSLGIFLVVFGLAISAIKWTYRQPEPPFPLLEDWVGGYLVLLQKLPHFILILTFLIGGFFLSSTLANRYHHWEQSRVQEIAATVSGERLEQPSPRIRYVIEEPYKYSNWINGQLVEIEDTREVDRFLAIASSSIVVTLNQSTDVSNNKAIYLAEFEAEYEVINSLREPRTFFFEIPPPFGYSVLQNFKVERDGERMLQINPGDYGFPFSLQPGEETRFRVTYKAQGGPRWVYNSQGESLSNFRLTALANFPQADFASGIIPTATNQERSGTRFSWVFEDNVSVRNPFGVFTATETVRKTGVLPRLLLLAPGVFLWWIVLLYLSVPMRLVDICLAGGLFFAGLLSLTYFSRVMDVTLAWLLLSPILLVLVWGLGNQKRASLAALICTIAGAVLPIWGLISSYTGLTLSVAGLLSVVWLALRHWYGGVGRLRF</sequence>
<feature type="transmembrane region" description="Helical" evidence="1">
    <location>
        <begin position="336"/>
        <end position="353"/>
    </location>
</feature>
<feature type="transmembrane region" description="Helical" evidence="1">
    <location>
        <begin position="30"/>
        <end position="52"/>
    </location>
</feature>
<reference evidence="2 3" key="1">
    <citation type="submission" date="2021-03" db="EMBL/GenBank/DDBJ databases">
        <title>Metabolic Capacity of the Antarctic Cyanobacterium Phormidium pseudopriestleyi that Sustains Oxygenic Photosynthesis in the Presence of Hydrogen Sulfide.</title>
        <authorList>
            <person name="Lumian J.E."/>
            <person name="Jungblut A.D."/>
            <person name="Dillon M.L."/>
            <person name="Hawes I."/>
            <person name="Doran P.T."/>
            <person name="Mackey T.J."/>
            <person name="Dick G.J."/>
            <person name="Grettenberger C.L."/>
            <person name="Sumner D.Y."/>
        </authorList>
    </citation>
    <scope>NUCLEOTIDE SEQUENCE [LARGE SCALE GENOMIC DNA]</scope>
    <source>
        <strain evidence="2 3">FRX01</strain>
    </source>
</reference>